<accession>A0A4Q9V1G7</accession>
<dbReference type="InterPro" id="IPR036188">
    <property type="entry name" value="FAD/NAD-bd_sf"/>
</dbReference>
<evidence type="ECO:0000313" key="2">
    <source>
        <dbReference type="EMBL" id="TBW21521.1"/>
    </source>
</evidence>
<dbReference type="InterPro" id="IPR002938">
    <property type="entry name" value="FAD-bd"/>
</dbReference>
<dbReference type="InterPro" id="IPR011777">
    <property type="entry name" value="Geranylgeranyl_Rdtase_fam"/>
</dbReference>
<dbReference type="AlphaFoldDB" id="A0A4Q9V1G7"/>
<dbReference type="GO" id="GO:0016628">
    <property type="term" value="F:oxidoreductase activity, acting on the CH-CH group of donors, NAD or NADP as acceptor"/>
    <property type="evidence" value="ECO:0007669"/>
    <property type="project" value="InterPro"/>
</dbReference>
<dbReference type="PANTHER" id="PTHR42685">
    <property type="entry name" value="GERANYLGERANYL DIPHOSPHATE REDUCTASE"/>
    <property type="match status" value="1"/>
</dbReference>
<sequence length="427" mass="46319">MSFAEKADVVIVGAGPAGSAAAHYLGQYGLHVIVLEKSTFPRDKICGDGLTPRAVSELIRMGFAIPESDGWVRNYGVRAYGGGHTIEVPWPDLASQPNYGTARARKDFDHKLITFATKSGVELREGVTVTAPVFDERSGRVIGVRARNTAEGGRGEEFSIGARFVIDAGGVSARIATAAGREKIMNRPMGVAVRTYFESPLASTTMMESHLELWSGKAGESDLLPGYGWVFAVGNGLVNVGLGSLSSTAKPTGVDYKKVFQTWMNNVPEEWGFTPENQRGPLRSAALPMAFNRKPHYADGLALIGDAGGMVSPFNGEGIAYALASGRILADHIAQALGRGSLRQQDRVMMEYPKEIRDELGGYYTMGRVFAALIERPEVMHICVKYGLPRPTLMKLVMKLLSDTYDRRDGDWMDKLITALTKVVPKA</sequence>
<gene>
    <name evidence="2" type="ORF">EZJ44_06165</name>
</gene>
<feature type="domain" description="FAD-binding" evidence="1">
    <location>
        <begin position="7"/>
        <end position="337"/>
    </location>
</feature>
<dbReference type="OrthoDB" id="9795712at2"/>
<dbReference type="Gene3D" id="3.50.50.60">
    <property type="entry name" value="FAD/NAD(P)-binding domain"/>
    <property type="match status" value="1"/>
</dbReference>
<dbReference type="Pfam" id="PF01494">
    <property type="entry name" value="FAD_binding_3"/>
    <property type="match status" value="1"/>
</dbReference>
<protein>
    <submittedName>
        <fullName evidence="2">Geranylgeranyl reductase family protein</fullName>
    </submittedName>
</protein>
<name>A0A4Q9V1G7_9ACTO</name>
<proteinExistence type="predicted"/>
<dbReference type="GO" id="GO:0071949">
    <property type="term" value="F:FAD binding"/>
    <property type="evidence" value="ECO:0007669"/>
    <property type="project" value="InterPro"/>
</dbReference>
<dbReference type="Proteomes" id="UP000293036">
    <property type="component" value="Unassembled WGS sequence"/>
</dbReference>
<reference evidence="2 3" key="1">
    <citation type="submission" date="2019-02" db="EMBL/GenBank/DDBJ databases">
        <title>Arcanobacterium bovis sp. nov., isolated from the milk of a cow with mastitis.</title>
        <authorList>
            <person name="Sammra O."/>
            <person name="Foster G."/>
            <person name="Hassan A."/>
            <person name="Alssahen M."/>
            <person name="Laemmler C."/>
            <person name="Borowiak M."/>
            <person name="Malorny B."/>
            <person name="Abdulmawjood A."/>
        </authorList>
    </citation>
    <scope>NUCLEOTIDE SEQUENCE [LARGE SCALE GENOMIC DNA]</scope>
    <source>
        <strain evidence="2 3">C605018/01/1</strain>
    </source>
</reference>
<dbReference type="RefSeq" id="WP_131281364.1">
    <property type="nucleotide sequence ID" value="NZ_JBHSLR010000006.1"/>
</dbReference>
<comment type="caution">
    <text evidence="2">The sequence shown here is derived from an EMBL/GenBank/DDBJ whole genome shotgun (WGS) entry which is preliminary data.</text>
</comment>
<dbReference type="PRINTS" id="PR00420">
    <property type="entry name" value="RNGMNOXGNASE"/>
</dbReference>
<dbReference type="NCBIfam" id="TIGR02032">
    <property type="entry name" value="GG-red-SF"/>
    <property type="match status" value="1"/>
</dbReference>
<dbReference type="PANTHER" id="PTHR42685:SF22">
    <property type="entry name" value="CONDITIONED MEDIUM FACTOR RECEPTOR 1"/>
    <property type="match status" value="1"/>
</dbReference>
<organism evidence="2 3">
    <name type="scientific">Arcanobacterium bovis</name>
    <dbReference type="NCBI Taxonomy" id="2529275"/>
    <lineage>
        <taxon>Bacteria</taxon>
        <taxon>Bacillati</taxon>
        <taxon>Actinomycetota</taxon>
        <taxon>Actinomycetes</taxon>
        <taxon>Actinomycetales</taxon>
        <taxon>Actinomycetaceae</taxon>
        <taxon>Arcanobacterium</taxon>
    </lineage>
</organism>
<dbReference type="SUPFAM" id="SSF51905">
    <property type="entry name" value="FAD/NAD(P)-binding domain"/>
    <property type="match status" value="1"/>
</dbReference>
<dbReference type="EMBL" id="SJDT01000004">
    <property type="protein sequence ID" value="TBW21521.1"/>
    <property type="molecule type" value="Genomic_DNA"/>
</dbReference>
<evidence type="ECO:0000259" key="1">
    <source>
        <dbReference type="Pfam" id="PF01494"/>
    </source>
</evidence>
<evidence type="ECO:0000313" key="3">
    <source>
        <dbReference type="Proteomes" id="UP000293036"/>
    </source>
</evidence>
<keyword evidence="3" id="KW-1185">Reference proteome</keyword>
<dbReference type="InterPro" id="IPR050407">
    <property type="entry name" value="Geranylgeranyl_reductase"/>
</dbReference>